<feature type="domain" description="Nephrocystin 3-like N-terminal" evidence="5">
    <location>
        <begin position="451"/>
        <end position="606"/>
    </location>
</feature>
<evidence type="ECO:0000313" key="6">
    <source>
        <dbReference type="EMBL" id="KLO09476.1"/>
    </source>
</evidence>
<dbReference type="InterPro" id="IPR015943">
    <property type="entry name" value="WD40/YVTN_repeat-like_dom_sf"/>
</dbReference>
<feature type="repeat" description="WD" evidence="3">
    <location>
        <begin position="1054"/>
        <end position="1095"/>
    </location>
</feature>
<dbReference type="InterPro" id="IPR019775">
    <property type="entry name" value="WD40_repeat_CS"/>
</dbReference>
<dbReference type="PRINTS" id="PR00320">
    <property type="entry name" value="GPROTEINBRPT"/>
</dbReference>
<dbReference type="InterPro" id="IPR001680">
    <property type="entry name" value="WD40_rpt"/>
</dbReference>
<dbReference type="Proteomes" id="UP000053477">
    <property type="component" value="Unassembled WGS sequence"/>
</dbReference>
<dbReference type="PROSITE" id="PS50294">
    <property type="entry name" value="WD_REPEATS_REGION"/>
    <property type="match status" value="3"/>
</dbReference>
<dbReference type="PANTHER" id="PTHR10039">
    <property type="entry name" value="AMELOGENIN"/>
    <property type="match status" value="1"/>
</dbReference>
<feature type="region of interest" description="Disordered" evidence="4">
    <location>
        <begin position="86"/>
        <end position="106"/>
    </location>
</feature>
<dbReference type="InterPro" id="IPR027417">
    <property type="entry name" value="P-loop_NTPase"/>
</dbReference>
<dbReference type="SMART" id="SM00320">
    <property type="entry name" value="WD40"/>
    <property type="match status" value="3"/>
</dbReference>
<dbReference type="PANTHER" id="PTHR10039:SF17">
    <property type="entry name" value="FUNGAL STAND N-TERMINAL GOODBYE DOMAIN-CONTAINING PROTEIN-RELATED"/>
    <property type="match status" value="1"/>
</dbReference>
<feature type="region of interest" description="Disordered" evidence="4">
    <location>
        <begin position="1382"/>
        <end position="1407"/>
    </location>
</feature>
<dbReference type="OrthoDB" id="538223at2759"/>
<dbReference type="InterPro" id="IPR011047">
    <property type="entry name" value="Quinoprotein_ADH-like_sf"/>
</dbReference>
<dbReference type="PROSITE" id="PS00678">
    <property type="entry name" value="WD_REPEATS_1"/>
    <property type="match status" value="2"/>
</dbReference>
<evidence type="ECO:0000256" key="3">
    <source>
        <dbReference type="PROSITE-ProRule" id="PRU00221"/>
    </source>
</evidence>
<accession>A0A0H2RXJ9</accession>
<dbReference type="EMBL" id="KQ086054">
    <property type="protein sequence ID" value="KLO09476.1"/>
    <property type="molecule type" value="Genomic_DNA"/>
</dbReference>
<evidence type="ECO:0000256" key="4">
    <source>
        <dbReference type="SAM" id="MobiDB-lite"/>
    </source>
</evidence>
<gene>
    <name evidence="6" type="ORF">SCHPADRAFT_931116</name>
</gene>
<dbReference type="Pfam" id="PF24883">
    <property type="entry name" value="NPHP3_N"/>
    <property type="match status" value="1"/>
</dbReference>
<protein>
    <recommendedName>
        <fullName evidence="5">Nephrocystin 3-like N-terminal domain-containing protein</fullName>
    </recommendedName>
</protein>
<dbReference type="Gene3D" id="2.130.10.10">
    <property type="entry name" value="YVTN repeat-like/Quinoprotein amine dehydrogenase"/>
    <property type="match status" value="1"/>
</dbReference>
<dbReference type="InterPro" id="IPR020472">
    <property type="entry name" value="WD40_PAC1"/>
</dbReference>
<name>A0A0H2RXJ9_9AGAM</name>
<dbReference type="SUPFAM" id="SSF52540">
    <property type="entry name" value="P-loop containing nucleoside triphosphate hydrolases"/>
    <property type="match status" value="1"/>
</dbReference>
<reference evidence="6 7" key="1">
    <citation type="submission" date="2015-04" db="EMBL/GenBank/DDBJ databases">
        <title>Complete genome sequence of Schizopora paradoxa KUC8140, a cosmopolitan wood degrader in East Asia.</title>
        <authorList>
            <consortium name="DOE Joint Genome Institute"/>
            <person name="Min B."/>
            <person name="Park H."/>
            <person name="Jang Y."/>
            <person name="Kim J.-J."/>
            <person name="Kim K.H."/>
            <person name="Pangilinan J."/>
            <person name="Lipzen A."/>
            <person name="Riley R."/>
            <person name="Grigoriev I.V."/>
            <person name="Spatafora J.W."/>
            <person name="Choi I.-G."/>
        </authorList>
    </citation>
    <scope>NUCLEOTIDE SEQUENCE [LARGE SCALE GENOMIC DNA]</scope>
    <source>
        <strain evidence="6 7">KUC8140</strain>
    </source>
</reference>
<dbReference type="Pfam" id="PF00400">
    <property type="entry name" value="WD40"/>
    <property type="match status" value="3"/>
</dbReference>
<dbReference type="PROSITE" id="PS50082">
    <property type="entry name" value="WD_REPEATS_2"/>
    <property type="match status" value="3"/>
</dbReference>
<dbReference type="InterPro" id="IPR056884">
    <property type="entry name" value="NPHP3-like_N"/>
</dbReference>
<dbReference type="SUPFAM" id="SSF50998">
    <property type="entry name" value="Quinoprotein alcohol dehydrogenase-like"/>
    <property type="match status" value="1"/>
</dbReference>
<sequence length="1407" mass="156720">MRMSSSWSIVDEWRKKARENARTWTRCRSSNTPKQRGACEQGELIDARTDDGHAAFLLSTTIVARTISTPYSSKFIITMSTANQGPSGLNAPGQTAGIPGPAHAEKHPDELQFIGATLEFNPLPTRPPWPPHKISIRFPSENITLQKGFEVTSKTTNPFTWSVEKYVPILVQNEMRVIIKENHIKRKNREHILTLSKIDLARLLADVAIKGKQEHVFDLAAVGSLKYTKSLKLTFGQSKEASVVQDVLAVNLAHASGVLATKKSILDRMGYARKFLSLVSTFSDAIGDLHPAAKIAMGAFDMLYEKLKEQEETNTSVLDLVHSLLNLLPFVENADDVVMKLRITREVVKEMFTHIHKVSEFAVKLAEGNEMQSLKSSVAEIASEFNSQLLTLKDKYDRCIAHETKVVALETLAIVKENDIKSSLKLLNPVGISYGSGDGCLEGTRVDILTKITEWASLGASNVFWLHGPAGSGKSTVATTVALKLQRGKGGTFFCKRDSEVQRKAASVIPTLVFRLAKALPAFGRLVALVIEEEGNVGSSIEWQFENLLLGPLKLLEKEKGSIQSHLWVIDALDECYPQADREMLVQKLCSIQGTAPWLKIFITSRSYDHIASAFKRSMEAVIEVDMRDLEGTSSDIGLFLEDCLEKIAEKQYRVPYSMWLSKEEKDVLLCKASNLFVWVSTMHKYLMNARGLEASLRVILQAEAHISGPFGDLYRLYTTVLHEADPSQSLSNQNFIGRVIEAIVLTSKYSALPPDALAYLLNIENVQDVINILSDLGAVLYLDDNDFIRVHHPSFLDYIESKSQPEHYHYSGQQLHAEMVEMCLKELYAHLKFNICGLNTSYLANKDVKDLNIKIEQNITPLLRYSCLYWVEHLHGSAEKLPDSVKQAICFFLASPRVFHWIEVLSLLGLISQLVSFQEKLEKLHVSKLKNVSKISQNEQTSSITKDIHQMLVRFGQPIMLSTPHLYCSAMTWIPQKTKLAAIANTYFPNRIQASAGGDQTWPSQQALWTAQMDGLVSSVAFSPDGKHIVSGSYDNTLQIWDAATGHPVGELLKGHTDSVSAVAYSPDGKHIVSGSYDNTLRIWDAATSHPVGEPLEGHTYYVSAVAFSPDGKHIVSGSKDKTLRIWDAATGHPHELIIRVVPMAEAHRKRLSRYVVELERNLRQCLLQLRSMQESTSGIINVKPKRSLIRDEISADGVAGTARDDVEEAKEVVKATKGSAGNNYLCAMHRWVGTGVVGCKELTKEDENFIADAEQTEEERNNEGRAIIFYPTLLLDAYAEAGWDRGERYDIPNGKFEARVGLDQLAKLSLFLCHTVDPRYVETKSQIVPPSNENQYQSRPSEKYPATLVGLDGDHRRSIDPWSSFSPPGDATFALAQAASRPEMMENTGRRADVLHGRNPDENDS</sequence>
<feature type="repeat" description="WD" evidence="3">
    <location>
        <begin position="1011"/>
        <end position="1052"/>
    </location>
</feature>
<evidence type="ECO:0000256" key="2">
    <source>
        <dbReference type="ARBA" id="ARBA00022737"/>
    </source>
</evidence>
<proteinExistence type="predicted"/>
<dbReference type="STRING" id="27342.A0A0H2RXJ9"/>
<evidence type="ECO:0000256" key="1">
    <source>
        <dbReference type="ARBA" id="ARBA00022574"/>
    </source>
</evidence>
<organism evidence="6 7">
    <name type="scientific">Schizopora paradoxa</name>
    <dbReference type="NCBI Taxonomy" id="27342"/>
    <lineage>
        <taxon>Eukaryota</taxon>
        <taxon>Fungi</taxon>
        <taxon>Dikarya</taxon>
        <taxon>Basidiomycota</taxon>
        <taxon>Agaricomycotina</taxon>
        <taxon>Agaricomycetes</taxon>
        <taxon>Hymenochaetales</taxon>
        <taxon>Schizoporaceae</taxon>
        <taxon>Schizopora</taxon>
    </lineage>
</organism>
<keyword evidence="2" id="KW-0677">Repeat</keyword>
<dbReference type="CDD" id="cd00200">
    <property type="entry name" value="WD40"/>
    <property type="match status" value="1"/>
</dbReference>
<feature type="compositionally biased region" description="Basic and acidic residues" evidence="4">
    <location>
        <begin position="1390"/>
        <end position="1407"/>
    </location>
</feature>
<evidence type="ECO:0000313" key="7">
    <source>
        <dbReference type="Proteomes" id="UP000053477"/>
    </source>
</evidence>
<evidence type="ECO:0000259" key="5">
    <source>
        <dbReference type="Pfam" id="PF24883"/>
    </source>
</evidence>
<feature type="repeat" description="WD" evidence="3">
    <location>
        <begin position="1097"/>
        <end position="1138"/>
    </location>
</feature>
<dbReference type="Gene3D" id="3.40.50.300">
    <property type="entry name" value="P-loop containing nucleotide triphosphate hydrolases"/>
    <property type="match status" value="1"/>
</dbReference>
<keyword evidence="7" id="KW-1185">Reference proteome</keyword>
<dbReference type="InParanoid" id="A0A0H2RXJ9"/>
<keyword evidence="1 3" id="KW-0853">WD repeat</keyword>